<protein>
    <submittedName>
        <fullName evidence="1">Uncharacterized protein</fullName>
    </submittedName>
</protein>
<organism evidence="1 2">
    <name type="scientific">Arctium lappa</name>
    <name type="common">Greater burdock</name>
    <name type="synonym">Lappa major</name>
    <dbReference type="NCBI Taxonomy" id="4217"/>
    <lineage>
        <taxon>Eukaryota</taxon>
        <taxon>Viridiplantae</taxon>
        <taxon>Streptophyta</taxon>
        <taxon>Embryophyta</taxon>
        <taxon>Tracheophyta</taxon>
        <taxon>Spermatophyta</taxon>
        <taxon>Magnoliopsida</taxon>
        <taxon>eudicotyledons</taxon>
        <taxon>Gunneridae</taxon>
        <taxon>Pentapetalae</taxon>
        <taxon>asterids</taxon>
        <taxon>campanulids</taxon>
        <taxon>Asterales</taxon>
        <taxon>Asteraceae</taxon>
        <taxon>Carduoideae</taxon>
        <taxon>Cardueae</taxon>
        <taxon>Arctiinae</taxon>
        <taxon>Arctium</taxon>
    </lineage>
</organism>
<reference evidence="2" key="1">
    <citation type="journal article" date="2022" name="Mol. Ecol. Resour.">
        <title>The genomes of chicory, endive, great burdock and yacon provide insights into Asteraceae palaeo-polyploidization history and plant inulin production.</title>
        <authorList>
            <person name="Fan W."/>
            <person name="Wang S."/>
            <person name="Wang H."/>
            <person name="Wang A."/>
            <person name="Jiang F."/>
            <person name="Liu H."/>
            <person name="Zhao H."/>
            <person name="Xu D."/>
            <person name="Zhang Y."/>
        </authorList>
    </citation>
    <scope>NUCLEOTIDE SEQUENCE [LARGE SCALE GENOMIC DNA]</scope>
    <source>
        <strain evidence="2">cv. Niubang</strain>
    </source>
</reference>
<comment type="caution">
    <text evidence="1">The sequence shown here is derived from an EMBL/GenBank/DDBJ whole genome shotgun (WGS) entry which is preliminary data.</text>
</comment>
<dbReference type="Proteomes" id="UP001055879">
    <property type="component" value="Linkage Group LG03"/>
</dbReference>
<keyword evidence="2" id="KW-1185">Reference proteome</keyword>
<reference evidence="1 2" key="2">
    <citation type="journal article" date="2022" name="Mol. Ecol. Resour.">
        <title>The genomes of chicory, endive, great burdock and yacon provide insights into Asteraceae paleo-polyploidization history and plant inulin production.</title>
        <authorList>
            <person name="Fan W."/>
            <person name="Wang S."/>
            <person name="Wang H."/>
            <person name="Wang A."/>
            <person name="Jiang F."/>
            <person name="Liu H."/>
            <person name="Zhao H."/>
            <person name="Xu D."/>
            <person name="Zhang Y."/>
        </authorList>
    </citation>
    <scope>NUCLEOTIDE SEQUENCE [LARGE SCALE GENOMIC DNA]</scope>
    <source>
        <strain evidence="2">cv. Niubang</strain>
    </source>
</reference>
<sequence length="115" mass="13161">MLLRLLLYQKQKEAPKGRSKKEGEPSDWNVTENVGRWKTSDGMRTLERRRRENDPFYGIDGEGDRNTCGDEDVEMMEKMSIGNFDPEPDSGSSSMPDAIFQHNTTKLLPPQPQQS</sequence>
<accession>A0ACB9DR59</accession>
<evidence type="ECO:0000313" key="1">
    <source>
        <dbReference type="EMBL" id="KAI3748926.1"/>
    </source>
</evidence>
<evidence type="ECO:0000313" key="2">
    <source>
        <dbReference type="Proteomes" id="UP001055879"/>
    </source>
</evidence>
<dbReference type="EMBL" id="CM042049">
    <property type="protein sequence ID" value="KAI3748926.1"/>
    <property type="molecule type" value="Genomic_DNA"/>
</dbReference>
<name>A0ACB9DR59_ARCLA</name>
<proteinExistence type="predicted"/>
<gene>
    <name evidence="1" type="ORF">L6452_12364</name>
</gene>